<proteinExistence type="predicted"/>
<comment type="caution">
    <text evidence="1">The sequence shown here is derived from an EMBL/GenBank/DDBJ whole genome shotgun (WGS) entry which is preliminary data.</text>
</comment>
<evidence type="ECO:0000313" key="2">
    <source>
        <dbReference type="Proteomes" id="UP001283361"/>
    </source>
</evidence>
<sequence>MPTSRDTAPPSHVLFYSQELGQARGSQQVQALSWRYLWTPPLHSLNELSPQQQHAMEKRQTKILRVRLSPVEKFGVRLSQVKEIRCQTFAGQRVWGSDLIRTKAELYQDNSDMIYQDKDIRDSSYQVKTFSLGQEEDKSTSSNWTQCVEKSRSCQVLGAPAS</sequence>
<keyword evidence="2" id="KW-1185">Reference proteome</keyword>
<dbReference type="Proteomes" id="UP001283361">
    <property type="component" value="Unassembled WGS sequence"/>
</dbReference>
<dbReference type="AlphaFoldDB" id="A0AAE1ASF4"/>
<gene>
    <name evidence="1" type="ORF">RRG08_054974</name>
</gene>
<dbReference type="EMBL" id="JAWDGP010001291">
    <property type="protein sequence ID" value="KAK3793038.1"/>
    <property type="molecule type" value="Genomic_DNA"/>
</dbReference>
<reference evidence="1" key="1">
    <citation type="journal article" date="2023" name="G3 (Bethesda)">
        <title>A reference genome for the long-term kleptoplast-retaining sea slug Elysia crispata morphotype clarki.</title>
        <authorList>
            <person name="Eastman K.E."/>
            <person name="Pendleton A.L."/>
            <person name="Shaikh M.A."/>
            <person name="Suttiyut T."/>
            <person name="Ogas R."/>
            <person name="Tomko P."/>
            <person name="Gavelis G."/>
            <person name="Widhalm J.R."/>
            <person name="Wisecaver J.H."/>
        </authorList>
    </citation>
    <scope>NUCLEOTIDE SEQUENCE</scope>
    <source>
        <strain evidence="1">ECLA1</strain>
    </source>
</reference>
<evidence type="ECO:0000313" key="1">
    <source>
        <dbReference type="EMBL" id="KAK3793038.1"/>
    </source>
</evidence>
<accession>A0AAE1ASF4</accession>
<name>A0AAE1ASF4_9GAST</name>
<protein>
    <submittedName>
        <fullName evidence="1">Uncharacterized protein</fullName>
    </submittedName>
</protein>
<organism evidence="1 2">
    <name type="scientific">Elysia crispata</name>
    <name type="common">lettuce slug</name>
    <dbReference type="NCBI Taxonomy" id="231223"/>
    <lineage>
        <taxon>Eukaryota</taxon>
        <taxon>Metazoa</taxon>
        <taxon>Spiralia</taxon>
        <taxon>Lophotrochozoa</taxon>
        <taxon>Mollusca</taxon>
        <taxon>Gastropoda</taxon>
        <taxon>Heterobranchia</taxon>
        <taxon>Euthyneura</taxon>
        <taxon>Panpulmonata</taxon>
        <taxon>Sacoglossa</taxon>
        <taxon>Placobranchoidea</taxon>
        <taxon>Plakobranchidae</taxon>
        <taxon>Elysia</taxon>
    </lineage>
</organism>